<reference evidence="1" key="1">
    <citation type="journal article" date="2021" name="Proc. Natl. Acad. Sci. U.S.A.">
        <title>A Catalog of Tens of Thousands of Viruses from Human Metagenomes Reveals Hidden Associations with Chronic Diseases.</title>
        <authorList>
            <person name="Tisza M.J."/>
            <person name="Buck C.B."/>
        </authorList>
    </citation>
    <scope>NUCLEOTIDE SEQUENCE</scope>
    <source>
        <strain evidence="1">CtFIm6</strain>
    </source>
</reference>
<accession>A0A8S5SKI3</accession>
<name>A0A8S5SKI3_9CAUD</name>
<dbReference type="EMBL" id="BK032608">
    <property type="protein sequence ID" value="DAF51066.1"/>
    <property type="molecule type" value="Genomic_DNA"/>
</dbReference>
<organism evidence="1">
    <name type="scientific">Siphoviridae sp. ctFIm6</name>
    <dbReference type="NCBI Taxonomy" id="2827818"/>
    <lineage>
        <taxon>Viruses</taxon>
        <taxon>Duplodnaviria</taxon>
        <taxon>Heunggongvirae</taxon>
        <taxon>Uroviricota</taxon>
        <taxon>Caudoviricetes</taxon>
    </lineage>
</organism>
<proteinExistence type="predicted"/>
<sequence>MTEKHCCVINAEKRYITYVLVLVDQGVETVQNYTLHEGEQLIDATPPVMRTSTAPDGYIVPVWDGTAWAEGATEEEVAAWSELHPDWLEADGIARIRYKMISIIRDDEGNETGREAGCEAAIQTLAAQYDSNLALAQAEAWPGSITIERVPEDERPQTPPPTNDELAEENKRLKAQMEMQAQNITFLENCLLEMGDIVYA</sequence>
<protein>
    <submittedName>
        <fullName evidence="1">Uncharacterized protein</fullName>
    </submittedName>
</protein>
<evidence type="ECO:0000313" key="1">
    <source>
        <dbReference type="EMBL" id="DAF51066.1"/>
    </source>
</evidence>